<gene>
    <name evidence="1" type="ORF">PQU93_17380</name>
</gene>
<dbReference type="Proteomes" id="UP001221566">
    <property type="component" value="Unassembled WGS sequence"/>
</dbReference>
<dbReference type="RefSeq" id="WP_272804122.1">
    <property type="nucleotide sequence ID" value="NZ_JAQQKY010000015.1"/>
</dbReference>
<comment type="caution">
    <text evidence="1">The sequence shown here is derived from an EMBL/GenBank/DDBJ whole genome shotgun (WGS) entry which is preliminary data.</text>
</comment>
<name>A0ABT5I8M5_VOGIN</name>
<dbReference type="EMBL" id="JAQQKY010000015">
    <property type="protein sequence ID" value="MDC7692536.1"/>
    <property type="molecule type" value="Genomic_DNA"/>
</dbReference>
<protein>
    <submittedName>
        <fullName evidence="1">Uncharacterized protein</fullName>
    </submittedName>
</protein>
<sequence length="151" mass="17151">MLFKDKQTGALVEVHRVEFAQQGGGLLKSLTAEEFFKQFEPTSKQEFVACTVDADWWEDVHPVPCYSDGKRWNGWGKPYFEKKVLLQMMAEGRLDAVTYDQDADAFIAVIEDDRDVYPAQLIEVDGKQVTVYDVGAGSWCWYQCVPVTVSP</sequence>
<evidence type="ECO:0000313" key="1">
    <source>
        <dbReference type="EMBL" id="MDC7692536.1"/>
    </source>
</evidence>
<accession>A0ABT5I8M5</accession>
<organism evidence="1 2">
    <name type="scientific">Vogesella indigofera</name>
    <name type="common">Pseudomonas indigofera</name>
    <dbReference type="NCBI Taxonomy" id="45465"/>
    <lineage>
        <taxon>Bacteria</taxon>
        <taxon>Pseudomonadati</taxon>
        <taxon>Pseudomonadota</taxon>
        <taxon>Betaproteobacteria</taxon>
        <taxon>Neisseriales</taxon>
        <taxon>Chromobacteriaceae</taxon>
        <taxon>Vogesella</taxon>
    </lineage>
</organism>
<reference evidence="1 2" key="1">
    <citation type="submission" date="2023-01" db="EMBL/GenBank/DDBJ databases">
        <title>Novel species of the genus Vogesella isolated from rivers.</title>
        <authorList>
            <person name="Lu H."/>
        </authorList>
    </citation>
    <scope>NUCLEOTIDE SEQUENCE [LARGE SCALE GENOMIC DNA]</scope>
    <source>
        <strain evidence="1 2">SH7W</strain>
    </source>
</reference>
<evidence type="ECO:0000313" key="2">
    <source>
        <dbReference type="Proteomes" id="UP001221566"/>
    </source>
</evidence>
<keyword evidence="2" id="KW-1185">Reference proteome</keyword>
<proteinExistence type="predicted"/>